<keyword evidence="2" id="KW-1185">Reference proteome</keyword>
<organism evidence="1 2">
    <name type="scientific">Clunio marinus</name>
    <dbReference type="NCBI Taxonomy" id="568069"/>
    <lineage>
        <taxon>Eukaryota</taxon>
        <taxon>Metazoa</taxon>
        <taxon>Ecdysozoa</taxon>
        <taxon>Arthropoda</taxon>
        <taxon>Hexapoda</taxon>
        <taxon>Insecta</taxon>
        <taxon>Pterygota</taxon>
        <taxon>Neoptera</taxon>
        <taxon>Endopterygota</taxon>
        <taxon>Diptera</taxon>
        <taxon>Nematocera</taxon>
        <taxon>Chironomoidea</taxon>
        <taxon>Chironomidae</taxon>
        <taxon>Clunio</taxon>
    </lineage>
</organism>
<proteinExistence type="predicted"/>
<dbReference type="EMBL" id="CVRI01000010">
    <property type="protein sequence ID" value="CRK89020.1"/>
    <property type="molecule type" value="Genomic_DNA"/>
</dbReference>
<dbReference type="AlphaFoldDB" id="A0A1J1HNP6"/>
<accession>A0A1J1HNP6</accession>
<evidence type="ECO:0000313" key="2">
    <source>
        <dbReference type="Proteomes" id="UP000183832"/>
    </source>
</evidence>
<dbReference type="Proteomes" id="UP000183832">
    <property type="component" value="Unassembled WGS sequence"/>
</dbReference>
<name>A0A1J1HNP6_9DIPT</name>
<sequence>MSLVSAPVDICKCTKKYPLMSRTLSLKIDFAKASWELKRQNISRCQYELYLRRRILEKEMSRALYYTLIDISFVKPLEIAELHKPIISVSLGEAQEFE</sequence>
<evidence type="ECO:0000313" key="1">
    <source>
        <dbReference type="EMBL" id="CRK89020.1"/>
    </source>
</evidence>
<protein>
    <submittedName>
        <fullName evidence="1">CLUMA_CG002724, isoform A</fullName>
    </submittedName>
</protein>
<reference evidence="1 2" key="1">
    <citation type="submission" date="2015-04" db="EMBL/GenBank/DDBJ databases">
        <authorList>
            <person name="Syromyatnikov M.Y."/>
            <person name="Popov V.N."/>
        </authorList>
    </citation>
    <scope>NUCLEOTIDE SEQUENCE [LARGE SCALE GENOMIC DNA]</scope>
</reference>
<gene>
    <name evidence="1" type="ORF">CLUMA_CG002724</name>
</gene>